<evidence type="ECO:0000313" key="2">
    <source>
        <dbReference type="EMBL" id="KAK9861083.1"/>
    </source>
</evidence>
<dbReference type="EMBL" id="JALJOV010000817">
    <property type="protein sequence ID" value="KAK9861083.1"/>
    <property type="molecule type" value="Genomic_DNA"/>
</dbReference>
<proteinExistence type="predicted"/>
<gene>
    <name evidence="2" type="ORF">WJX84_008858</name>
</gene>
<evidence type="ECO:0000313" key="3">
    <source>
        <dbReference type="Proteomes" id="UP001485043"/>
    </source>
</evidence>
<name>A0AAW1SVJ7_9CHLO</name>
<keyword evidence="3" id="KW-1185">Reference proteome</keyword>
<dbReference type="PANTHER" id="PTHR10672">
    <property type="entry name" value="ADDUCIN"/>
    <property type="match status" value="1"/>
</dbReference>
<accession>A0AAW1SVJ7</accession>
<dbReference type="PANTHER" id="PTHR10672:SF3">
    <property type="entry name" value="PROTEIN HU-LI TAI SHAO"/>
    <property type="match status" value="1"/>
</dbReference>
<feature type="domain" description="Class II aldolase/adducin N-terminal" evidence="1">
    <location>
        <begin position="30"/>
        <end position="212"/>
    </location>
</feature>
<reference evidence="2 3" key="1">
    <citation type="journal article" date="2024" name="Nat. Commun.">
        <title>Phylogenomics reveals the evolutionary origins of lichenization in chlorophyte algae.</title>
        <authorList>
            <person name="Puginier C."/>
            <person name="Libourel C."/>
            <person name="Otte J."/>
            <person name="Skaloud P."/>
            <person name="Haon M."/>
            <person name="Grisel S."/>
            <person name="Petersen M."/>
            <person name="Berrin J.G."/>
            <person name="Delaux P.M."/>
            <person name="Dal Grande F."/>
            <person name="Keller J."/>
        </authorList>
    </citation>
    <scope>NUCLEOTIDE SEQUENCE [LARGE SCALE GENOMIC DNA]</scope>
    <source>
        <strain evidence="2 3">SAG 2523</strain>
    </source>
</reference>
<evidence type="ECO:0000259" key="1">
    <source>
        <dbReference type="SMART" id="SM01007"/>
    </source>
</evidence>
<sequence length="233" mass="25567">MAVSTVATISRQVYGENLLGCSEAEWRTRVDLSAAYHLASQHGFNEASTNDFTARVPGEPDRYLVFHFGSAWDEVTASRLLKVDQHGEIMEGKGKIDTAGFLINRYLHEGCSEPTAAVLHTHQTPVSALATLDSDQFPKLHINNAYFQDEILIDEECNGQYDADAEGSRLSGLIGGGRVLVQQDHGPYVAAESVAVAWWYLYHLQKVADVAIAALSTGRKLRTCSPQCFCYGV</sequence>
<dbReference type="InterPro" id="IPR001303">
    <property type="entry name" value="Aldolase_II/adducin_N"/>
</dbReference>
<dbReference type="InterPro" id="IPR051017">
    <property type="entry name" value="Aldolase-II_Adducin_sf"/>
</dbReference>
<dbReference type="Proteomes" id="UP001485043">
    <property type="component" value="Unassembled WGS sequence"/>
</dbReference>
<dbReference type="SUPFAM" id="SSF53639">
    <property type="entry name" value="AraD/HMP-PK domain-like"/>
    <property type="match status" value="1"/>
</dbReference>
<dbReference type="InterPro" id="IPR036409">
    <property type="entry name" value="Aldolase_II/adducin_N_sf"/>
</dbReference>
<comment type="caution">
    <text evidence="2">The sequence shown here is derived from an EMBL/GenBank/DDBJ whole genome shotgun (WGS) entry which is preliminary data.</text>
</comment>
<organism evidence="2 3">
    <name type="scientific">Apatococcus fuscideae</name>
    <dbReference type="NCBI Taxonomy" id="2026836"/>
    <lineage>
        <taxon>Eukaryota</taxon>
        <taxon>Viridiplantae</taxon>
        <taxon>Chlorophyta</taxon>
        <taxon>core chlorophytes</taxon>
        <taxon>Trebouxiophyceae</taxon>
        <taxon>Chlorellales</taxon>
        <taxon>Chlorellaceae</taxon>
        <taxon>Apatococcus</taxon>
    </lineage>
</organism>
<dbReference type="SMART" id="SM01007">
    <property type="entry name" value="Aldolase_II"/>
    <property type="match status" value="1"/>
</dbReference>
<dbReference type="AlphaFoldDB" id="A0AAW1SVJ7"/>
<dbReference type="Gene3D" id="3.40.225.10">
    <property type="entry name" value="Class II aldolase/adducin N-terminal domain"/>
    <property type="match status" value="1"/>
</dbReference>
<dbReference type="Pfam" id="PF00596">
    <property type="entry name" value="Aldolase_II"/>
    <property type="match status" value="1"/>
</dbReference>
<dbReference type="GO" id="GO:0051015">
    <property type="term" value="F:actin filament binding"/>
    <property type="evidence" value="ECO:0007669"/>
    <property type="project" value="TreeGrafter"/>
</dbReference>
<dbReference type="GO" id="GO:0005856">
    <property type="term" value="C:cytoskeleton"/>
    <property type="evidence" value="ECO:0007669"/>
    <property type="project" value="TreeGrafter"/>
</dbReference>
<protein>
    <recommendedName>
        <fullName evidence="1">Class II aldolase/adducin N-terminal domain-containing protein</fullName>
    </recommendedName>
</protein>